<organism evidence="9 10">
    <name type="scientific">Desmophyllum pertusum</name>
    <dbReference type="NCBI Taxonomy" id="174260"/>
    <lineage>
        <taxon>Eukaryota</taxon>
        <taxon>Metazoa</taxon>
        <taxon>Cnidaria</taxon>
        <taxon>Anthozoa</taxon>
        <taxon>Hexacorallia</taxon>
        <taxon>Scleractinia</taxon>
        <taxon>Caryophylliina</taxon>
        <taxon>Caryophylliidae</taxon>
        <taxon>Desmophyllum</taxon>
    </lineage>
</organism>
<dbReference type="PANTHER" id="PTHR11584">
    <property type="entry name" value="SERINE/THREONINE PROTEIN KINASE"/>
    <property type="match status" value="1"/>
</dbReference>
<keyword evidence="1 7" id="KW-0723">Serine/threonine-protein kinase</keyword>
<dbReference type="SMART" id="SM00220">
    <property type="entry name" value="S_TKc"/>
    <property type="match status" value="1"/>
</dbReference>
<proteinExistence type="inferred from homology"/>
<evidence type="ECO:0000256" key="3">
    <source>
        <dbReference type="ARBA" id="ARBA00022741"/>
    </source>
</evidence>
<protein>
    <submittedName>
        <fullName evidence="9">Mitogen-activated protein kinase kinase kinase 2</fullName>
        <ecNumber evidence="9">2.7.11.25</ecNumber>
    </submittedName>
</protein>
<accession>A0A9W9ZMK0</accession>
<dbReference type="EC" id="2.7.11.25" evidence="9"/>
<dbReference type="PROSITE" id="PS00107">
    <property type="entry name" value="PROTEIN_KINASE_ATP"/>
    <property type="match status" value="1"/>
</dbReference>
<dbReference type="EMBL" id="MU825886">
    <property type="protein sequence ID" value="KAJ7384468.1"/>
    <property type="molecule type" value="Genomic_DNA"/>
</dbReference>
<dbReference type="Pfam" id="PF00069">
    <property type="entry name" value="Pkinase"/>
    <property type="match status" value="1"/>
</dbReference>
<evidence type="ECO:0000259" key="8">
    <source>
        <dbReference type="PROSITE" id="PS50011"/>
    </source>
</evidence>
<evidence type="ECO:0000256" key="4">
    <source>
        <dbReference type="ARBA" id="ARBA00022777"/>
    </source>
</evidence>
<dbReference type="InterPro" id="IPR008271">
    <property type="entry name" value="Ser/Thr_kinase_AS"/>
</dbReference>
<dbReference type="InterPro" id="IPR011009">
    <property type="entry name" value="Kinase-like_dom_sf"/>
</dbReference>
<keyword evidence="2 9" id="KW-0808">Transferase</keyword>
<sequence>MFVQYLLYIKEAFQALGVSTAGLYDLTDSIKNDESTSGESAHSWTRGELLGKGGFGKVCKCYRSDTAIVSAVKVAKIVPPYTACPEDQEGSLSYHIKKNKTLSESESGKYTRQILEGVSFLHSEDIIHRDIKGSNVLLDGDGNVKLADFGLSKIIQKIGSKTKLMSYRGTPYWMAPEIIKGEQYGRKADIWSVGCTVVEMLTGSPPWGDLEEVAAIFKIGSEPTEPELPEGVSQDAKEFIQAALTRNPDDRPWSDDLLKHNFVLTADITDDV</sequence>
<dbReference type="PROSITE" id="PS00108">
    <property type="entry name" value="PROTEIN_KINASE_ST"/>
    <property type="match status" value="1"/>
</dbReference>
<dbReference type="Gene3D" id="1.10.510.10">
    <property type="entry name" value="Transferase(Phosphotransferase) domain 1"/>
    <property type="match status" value="1"/>
</dbReference>
<dbReference type="PROSITE" id="PS50011">
    <property type="entry name" value="PROTEIN_KINASE_DOM"/>
    <property type="match status" value="1"/>
</dbReference>
<evidence type="ECO:0000256" key="7">
    <source>
        <dbReference type="RuleBase" id="RU000304"/>
    </source>
</evidence>
<evidence type="ECO:0000256" key="1">
    <source>
        <dbReference type="ARBA" id="ARBA00022527"/>
    </source>
</evidence>
<gene>
    <name evidence="9" type="primary">MAP3K2_2</name>
    <name evidence="9" type="ORF">OS493_021096</name>
</gene>
<keyword evidence="3 6" id="KW-0547">Nucleotide-binding</keyword>
<feature type="binding site" evidence="6">
    <location>
        <position position="73"/>
    </location>
    <ligand>
        <name>ATP</name>
        <dbReference type="ChEBI" id="CHEBI:30616"/>
    </ligand>
</feature>
<reference evidence="9" key="1">
    <citation type="submission" date="2023-01" db="EMBL/GenBank/DDBJ databases">
        <title>Genome assembly of the deep-sea coral Lophelia pertusa.</title>
        <authorList>
            <person name="Herrera S."/>
            <person name="Cordes E."/>
        </authorList>
    </citation>
    <scope>NUCLEOTIDE SEQUENCE</scope>
    <source>
        <strain evidence="9">USNM1676648</strain>
        <tissue evidence="9">Polyp</tissue>
    </source>
</reference>
<dbReference type="GO" id="GO:0004709">
    <property type="term" value="F:MAP kinase kinase kinase activity"/>
    <property type="evidence" value="ECO:0007669"/>
    <property type="project" value="UniProtKB-EC"/>
</dbReference>
<dbReference type="SUPFAM" id="SSF56112">
    <property type="entry name" value="Protein kinase-like (PK-like)"/>
    <property type="match status" value="1"/>
</dbReference>
<evidence type="ECO:0000256" key="6">
    <source>
        <dbReference type="PROSITE-ProRule" id="PRU10141"/>
    </source>
</evidence>
<dbReference type="PANTHER" id="PTHR11584:SF369">
    <property type="entry name" value="MITOGEN-ACTIVATED PROTEIN KINASE KINASE KINASE 19-RELATED"/>
    <property type="match status" value="1"/>
</dbReference>
<dbReference type="InterPro" id="IPR017441">
    <property type="entry name" value="Protein_kinase_ATP_BS"/>
</dbReference>
<evidence type="ECO:0000313" key="9">
    <source>
        <dbReference type="EMBL" id="KAJ7384468.1"/>
    </source>
</evidence>
<dbReference type="Proteomes" id="UP001163046">
    <property type="component" value="Unassembled WGS sequence"/>
</dbReference>
<evidence type="ECO:0000313" key="10">
    <source>
        <dbReference type="Proteomes" id="UP001163046"/>
    </source>
</evidence>
<dbReference type="OrthoDB" id="5964833at2759"/>
<comment type="caution">
    <text evidence="9">The sequence shown here is derived from an EMBL/GenBank/DDBJ whole genome shotgun (WGS) entry which is preliminary data.</text>
</comment>
<feature type="domain" description="Protein kinase" evidence="8">
    <location>
        <begin position="1"/>
        <end position="263"/>
    </location>
</feature>
<dbReference type="GO" id="GO:0005524">
    <property type="term" value="F:ATP binding"/>
    <property type="evidence" value="ECO:0007669"/>
    <property type="project" value="UniProtKB-UniRule"/>
</dbReference>
<dbReference type="AlphaFoldDB" id="A0A9W9ZMK0"/>
<keyword evidence="4 9" id="KW-0418">Kinase</keyword>
<evidence type="ECO:0000256" key="5">
    <source>
        <dbReference type="ARBA" id="ARBA00022840"/>
    </source>
</evidence>
<evidence type="ECO:0000256" key="2">
    <source>
        <dbReference type="ARBA" id="ARBA00022679"/>
    </source>
</evidence>
<keyword evidence="10" id="KW-1185">Reference proteome</keyword>
<name>A0A9W9ZMK0_9CNID</name>
<keyword evidence="5 6" id="KW-0067">ATP-binding</keyword>
<dbReference type="InterPro" id="IPR000719">
    <property type="entry name" value="Prot_kinase_dom"/>
</dbReference>
<comment type="similarity">
    <text evidence="7">Belongs to the protein kinase superfamily.</text>
</comment>